<organism evidence="2 3">
    <name type="scientific">Musca domestica</name>
    <name type="common">House fly</name>
    <dbReference type="NCBI Taxonomy" id="7370"/>
    <lineage>
        <taxon>Eukaryota</taxon>
        <taxon>Metazoa</taxon>
        <taxon>Ecdysozoa</taxon>
        <taxon>Arthropoda</taxon>
        <taxon>Hexapoda</taxon>
        <taxon>Insecta</taxon>
        <taxon>Pterygota</taxon>
        <taxon>Neoptera</taxon>
        <taxon>Endopterygota</taxon>
        <taxon>Diptera</taxon>
        <taxon>Brachycera</taxon>
        <taxon>Muscomorpha</taxon>
        <taxon>Muscoidea</taxon>
        <taxon>Muscidae</taxon>
        <taxon>Musca</taxon>
    </lineage>
</organism>
<dbReference type="KEGG" id="mde:109613415"/>
<protein>
    <submittedName>
        <fullName evidence="3">Uncharacterized protein LOC109613415</fullName>
    </submittedName>
</protein>
<feature type="signal peptide" evidence="1">
    <location>
        <begin position="1"/>
        <end position="20"/>
    </location>
</feature>
<feature type="chain" id="PRO_5039905593" evidence="1">
    <location>
        <begin position="21"/>
        <end position="115"/>
    </location>
</feature>
<dbReference type="VEuPathDB" id="VectorBase:MDOMA2_006957"/>
<name>A0A9J7DLC0_MUSDO</name>
<sequence length="115" mass="13265">MGCFHYFFFALVLFNFRSQAVTFGPKYTRIGDVYISTFGNTFYCDKIQCPAATTYDCLVFKEINPENPATTLRSNICRFLNGRRPQKLAQMKVLPKDKMQLYIRAKPNGEVKVLS</sequence>
<keyword evidence="1" id="KW-0732">Signal</keyword>
<evidence type="ECO:0000256" key="1">
    <source>
        <dbReference type="SAM" id="SignalP"/>
    </source>
</evidence>
<dbReference type="AlphaFoldDB" id="A0A9J7DLC0"/>
<dbReference type="GeneID" id="109613415"/>
<evidence type="ECO:0000313" key="3">
    <source>
        <dbReference type="RefSeq" id="XP_019893744.1"/>
    </source>
</evidence>
<accession>A0A9J7DLC0</accession>
<evidence type="ECO:0000313" key="2">
    <source>
        <dbReference type="Proteomes" id="UP001652621"/>
    </source>
</evidence>
<proteinExistence type="predicted"/>
<gene>
    <name evidence="3" type="primary">LOC109613415</name>
</gene>
<dbReference type="RefSeq" id="XP_019893744.1">
    <property type="nucleotide sequence ID" value="XM_020038185.2"/>
</dbReference>
<reference evidence="3" key="1">
    <citation type="submission" date="2025-08" db="UniProtKB">
        <authorList>
            <consortium name="RefSeq"/>
        </authorList>
    </citation>
    <scope>IDENTIFICATION</scope>
    <source>
        <strain evidence="3">Aabys</strain>
        <tissue evidence="3">Whole body</tissue>
    </source>
</reference>
<dbReference type="Proteomes" id="UP001652621">
    <property type="component" value="Unplaced"/>
</dbReference>
<keyword evidence="2" id="KW-1185">Reference proteome</keyword>